<dbReference type="KEGG" id="vap:Vapar_2832"/>
<feature type="domain" description="DUF5666" evidence="3">
    <location>
        <begin position="116"/>
        <end position="160"/>
    </location>
</feature>
<dbReference type="Pfam" id="PF18914">
    <property type="entry name" value="DUF5666"/>
    <property type="match status" value="4"/>
</dbReference>
<evidence type="ECO:0000313" key="4">
    <source>
        <dbReference type="EMBL" id="ACS19452.1"/>
    </source>
</evidence>
<feature type="compositionally biased region" description="Gly residues" evidence="1">
    <location>
        <begin position="91"/>
        <end position="104"/>
    </location>
</feature>
<dbReference type="STRING" id="543728.Vapar_2832"/>
<dbReference type="AlphaFoldDB" id="C5CMU0"/>
<feature type="chain" id="PRO_5002949576" description="DUF5666 domain-containing protein" evidence="2">
    <location>
        <begin position="22"/>
        <end position="465"/>
    </location>
</feature>
<dbReference type="HOGENOM" id="CLU_604012_0_0_4"/>
<dbReference type="PROSITE" id="PS51257">
    <property type="entry name" value="PROKAR_LIPOPROTEIN"/>
    <property type="match status" value="1"/>
</dbReference>
<feature type="domain" description="DUF5666" evidence="3">
    <location>
        <begin position="176"/>
        <end position="237"/>
    </location>
</feature>
<feature type="region of interest" description="Disordered" evidence="1">
    <location>
        <begin position="46"/>
        <end position="104"/>
    </location>
</feature>
<evidence type="ECO:0000256" key="2">
    <source>
        <dbReference type="SAM" id="SignalP"/>
    </source>
</evidence>
<reference evidence="4" key="1">
    <citation type="submission" date="2009-06" db="EMBL/GenBank/DDBJ databases">
        <title>Complete sequence of chromosome 1 of Variovorax paradoxus S110.</title>
        <authorList>
            <consortium name="US DOE Joint Genome Institute"/>
            <person name="Lucas S."/>
            <person name="Copeland A."/>
            <person name="Lapidus A."/>
            <person name="Glavina del Rio T."/>
            <person name="Tice H."/>
            <person name="Bruce D."/>
            <person name="Goodwin L."/>
            <person name="Pitluck S."/>
            <person name="Chertkov O."/>
            <person name="Brettin T."/>
            <person name="Detter J.C."/>
            <person name="Han C."/>
            <person name="Larimer F."/>
            <person name="Land M."/>
            <person name="Hauser L."/>
            <person name="Kyrpides N."/>
            <person name="Ovchinnikova G."/>
            <person name="Orwin P."/>
            <person name="Leadbetter J.R."/>
            <person name="Spain J.C."/>
            <person name="Han J.I."/>
        </authorList>
    </citation>
    <scope>NUCLEOTIDE SEQUENCE</scope>
    <source>
        <strain evidence="4">S110</strain>
    </source>
</reference>
<feature type="domain" description="DUF5666" evidence="3">
    <location>
        <begin position="399"/>
        <end position="460"/>
    </location>
</feature>
<feature type="domain" description="DUF5666" evidence="3">
    <location>
        <begin position="248"/>
        <end position="308"/>
    </location>
</feature>
<feature type="signal peptide" evidence="2">
    <location>
        <begin position="1"/>
        <end position="21"/>
    </location>
</feature>
<dbReference type="EMBL" id="CP001635">
    <property type="protein sequence ID" value="ACS19452.1"/>
    <property type="molecule type" value="Genomic_DNA"/>
</dbReference>
<dbReference type="eggNOG" id="COG4733">
    <property type="taxonomic scope" value="Bacteria"/>
</dbReference>
<gene>
    <name evidence="4" type="ordered locus">Vapar_2832</name>
</gene>
<evidence type="ECO:0000256" key="1">
    <source>
        <dbReference type="SAM" id="MobiDB-lite"/>
    </source>
</evidence>
<name>C5CMU0_VARPS</name>
<dbReference type="OrthoDB" id="8900756at2"/>
<organism evidence="4">
    <name type="scientific">Variovorax paradoxus (strain S110)</name>
    <dbReference type="NCBI Taxonomy" id="543728"/>
    <lineage>
        <taxon>Bacteria</taxon>
        <taxon>Pseudomonadati</taxon>
        <taxon>Pseudomonadota</taxon>
        <taxon>Betaproteobacteria</taxon>
        <taxon>Burkholderiales</taxon>
        <taxon>Comamonadaceae</taxon>
        <taxon>Variovorax</taxon>
    </lineage>
</organism>
<dbReference type="InterPro" id="IPR043724">
    <property type="entry name" value="DUF5666"/>
</dbReference>
<evidence type="ECO:0000259" key="3">
    <source>
        <dbReference type="Pfam" id="PF18914"/>
    </source>
</evidence>
<sequence precursor="true">MMMKNHHFRWMRGILFAGAMALLLSCGGGGGGGGSAGSLAGIAGSGATGSGSDGAGTGGGGTDGTSGTGGTGDTGGTGTAGGSDGTSTAGNGSGDGSGVGSGGTGVSTADATGIGSVGGLGSIILNGVRYNTDTASTNLEDATELQIGMSVRIAGKIDSDFTAATAQQVDSAAELRGAVSAIDAVGGSFAVMGTTVTIDNATVWSGANSLAGLTIGGVVQVWGLPSAPGSLRATRVELKPASAEPLVTGAVQNLDRLAQQFTLGQLTVRYGSATFSGGIDASTLAEGAIVRVRGSAAPVLGTFAASKVQGWYAVPTQNAAAVQLAGVITNYGGLNAFKVLGTAVDASHAIVTGGPVGSIGNGVKVELDGFMSNGVLVVKKLRIRYVPGTGGPVAFTVIGPVTNYQSASDFKVKGQRVNAGGSATVFENGTVADLANLPPNRQVSVVGDTVVDGVLIANRVTFLTP</sequence>
<keyword evidence="2" id="KW-0732">Signal</keyword>
<proteinExistence type="predicted"/>
<accession>C5CMU0</accession>
<protein>
    <recommendedName>
        <fullName evidence="3">DUF5666 domain-containing protein</fullName>
    </recommendedName>
</protein>
<feature type="compositionally biased region" description="Gly residues" evidence="1">
    <location>
        <begin position="46"/>
        <end position="84"/>
    </location>
</feature>